<dbReference type="AlphaFoldDB" id="A0A8S0Y054"/>
<keyword evidence="3" id="KW-1185">Reference proteome</keyword>
<name>A0A8S0Y054_CYCAE</name>
<gene>
    <name evidence="2" type="ORF">AAE3_LOCUS12543</name>
</gene>
<sequence>MKPRLSIANIWTRLAQLSGYRGGRMTPKRPYSTMKPPEYYEGRIEGTVNHYRCYILLHADEPPSAFPSVFHTPVSRELLARATKWGGMVNFSWMNTLPSHSDISSHRRQAATVFSTLGGRLELPDVLLENMDKVEARIRLHLEGPVKESTSDEVHIYVCTHGARDCRCGERGQRVFEALAEEVESLRRADPTGPAAKVKVGEVGHVGGHKYAANALIFPHGEWLGSLKPEDASPIIKLLCDDLQNGDVKPRGPVEEPSSLRHWRGRMGMTKEEQKHLWESFSLNDSGHKPDPTLNTATLSPRPRS</sequence>
<dbReference type="OrthoDB" id="10253744at2759"/>
<dbReference type="Pfam" id="PF06999">
    <property type="entry name" value="Suc_Fer-like"/>
    <property type="match status" value="1"/>
</dbReference>
<dbReference type="InterPro" id="IPR036249">
    <property type="entry name" value="Thioredoxin-like_sf"/>
</dbReference>
<dbReference type="PANTHER" id="PTHR31902">
    <property type="entry name" value="ACTIN PATCHES DISTAL PROTEIN 1"/>
    <property type="match status" value="1"/>
</dbReference>
<dbReference type="CDD" id="cd03062">
    <property type="entry name" value="TRX_Fd_Sucrase"/>
    <property type="match status" value="1"/>
</dbReference>
<reference evidence="2 3" key="1">
    <citation type="submission" date="2020-01" db="EMBL/GenBank/DDBJ databases">
        <authorList>
            <person name="Gupta K D."/>
        </authorList>
    </citation>
    <scope>NUCLEOTIDE SEQUENCE [LARGE SCALE GENOMIC DNA]</scope>
</reference>
<evidence type="ECO:0000313" key="2">
    <source>
        <dbReference type="EMBL" id="CAA7270431.1"/>
    </source>
</evidence>
<dbReference type="InterPro" id="IPR009737">
    <property type="entry name" value="Aim32/Apd1-like"/>
</dbReference>
<feature type="region of interest" description="Disordered" evidence="1">
    <location>
        <begin position="282"/>
        <end position="305"/>
    </location>
</feature>
<proteinExistence type="predicted"/>
<dbReference type="EMBL" id="CACVBS010000090">
    <property type="protein sequence ID" value="CAA7270431.1"/>
    <property type="molecule type" value="Genomic_DNA"/>
</dbReference>
<protein>
    <submittedName>
        <fullName evidence="2">Uncharacterized protein</fullName>
    </submittedName>
</protein>
<comment type="caution">
    <text evidence="2">The sequence shown here is derived from an EMBL/GenBank/DDBJ whole genome shotgun (WGS) entry which is preliminary data.</text>
</comment>
<accession>A0A8S0Y054</accession>
<evidence type="ECO:0000313" key="3">
    <source>
        <dbReference type="Proteomes" id="UP000467700"/>
    </source>
</evidence>
<evidence type="ECO:0000256" key="1">
    <source>
        <dbReference type="SAM" id="MobiDB-lite"/>
    </source>
</evidence>
<dbReference type="Gene3D" id="3.40.30.10">
    <property type="entry name" value="Glutaredoxin"/>
    <property type="match status" value="1"/>
</dbReference>
<dbReference type="SUPFAM" id="SSF52833">
    <property type="entry name" value="Thioredoxin-like"/>
    <property type="match status" value="1"/>
</dbReference>
<dbReference type="Proteomes" id="UP000467700">
    <property type="component" value="Unassembled WGS sequence"/>
</dbReference>
<organism evidence="2 3">
    <name type="scientific">Cyclocybe aegerita</name>
    <name type="common">Black poplar mushroom</name>
    <name type="synonym">Agrocybe aegerita</name>
    <dbReference type="NCBI Taxonomy" id="1973307"/>
    <lineage>
        <taxon>Eukaryota</taxon>
        <taxon>Fungi</taxon>
        <taxon>Dikarya</taxon>
        <taxon>Basidiomycota</taxon>
        <taxon>Agaricomycotina</taxon>
        <taxon>Agaricomycetes</taxon>
        <taxon>Agaricomycetidae</taxon>
        <taxon>Agaricales</taxon>
        <taxon>Agaricineae</taxon>
        <taxon>Bolbitiaceae</taxon>
        <taxon>Cyclocybe</taxon>
    </lineage>
</organism>